<dbReference type="RefSeq" id="WP_116669448.1">
    <property type="nucleotide sequence ID" value="NZ_CALUOI010000001.1"/>
</dbReference>
<keyword evidence="2" id="KW-1185">Reference proteome</keyword>
<reference evidence="1 2" key="1">
    <citation type="submission" date="2017-03" db="EMBL/GenBank/DDBJ databases">
        <title>Genome sequence of Methanobrevibacter wosei.</title>
        <authorList>
            <person name="Poehlein A."/>
            <person name="Seedorf H."/>
            <person name="Daniel R."/>
        </authorList>
    </citation>
    <scope>NUCLEOTIDE SEQUENCE [LARGE SCALE GENOMIC DNA]</scope>
    <source>
        <strain evidence="1 2">DSM 11979</strain>
    </source>
</reference>
<dbReference type="Pfam" id="PF09873">
    <property type="entry name" value="SepCysE"/>
    <property type="match status" value="1"/>
</dbReference>
<evidence type="ECO:0000313" key="1">
    <source>
        <dbReference type="EMBL" id="PWB85798.1"/>
    </source>
</evidence>
<proteinExistence type="predicted"/>
<organism evidence="1 2">
    <name type="scientific">Methanobrevibacter woesei</name>
    <dbReference type="NCBI Taxonomy" id="190976"/>
    <lineage>
        <taxon>Archaea</taxon>
        <taxon>Methanobacteriati</taxon>
        <taxon>Methanobacteriota</taxon>
        <taxon>Methanomada group</taxon>
        <taxon>Methanobacteria</taxon>
        <taxon>Methanobacteriales</taxon>
        <taxon>Methanobacteriaceae</taxon>
        <taxon>Methanobrevibacter</taxon>
    </lineage>
</organism>
<accession>A0A2U1S744</accession>
<evidence type="ECO:0000313" key="2">
    <source>
        <dbReference type="Proteomes" id="UP000245577"/>
    </source>
</evidence>
<protein>
    <recommendedName>
        <fullName evidence="3">DUF2100 domain-containing protein</fullName>
    </recommendedName>
</protein>
<gene>
    <name evidence="1" type="ORF">MBBWO_06440</name>
</gene>
<dbReference type="EMBL" id="MZGU01000004">
    <property type="protein sequence ID" value="PWB85798.1"/>
    <property type="molecule type" value="Genomic_DNA"/>
</dbReference>
<dbReference type="InterPro" id="IPR016736">
    <property type="entry name" value="MJ1481-like"/>
</dbReference>
<name>A0A2U1S744_9EURY</name>
<dbReference type="Proteomes" id="UP000245577">
    <property type="component" value="Unassembled WGS sequence"/>
</dbReference>
<dbReference type="AlphaFoldDB" id="A0A2U1S744"/>
<evidence type="ECO:0008006" key="3">
    <source>
        <dbReference type="Google" id="ProtNLM"/>
    </source>
</evidence>
<dbReference type="OrthoDB" id="69345at2157"/>
<comment type="caution">
    <text evidence="1">The sequence shown here is derived from an EMBL/GenBank/DDBJ whole genome shotgun (WGS) entry which is preliminary data.</text>
</comment>
<sequence>MNNFRNEQVQNIILKSTKKTTNSFKLKEAEEGEIDVALFESGLKNLIAAEEYIYKSLPNHHLDKEDATAFTKFLIDARESINEQLSNFKVIEQEVEEFDLSKLTSNILFITPKNNFKKSLKKLGIDVSNIVVADMPLVIEDMKEINPKIPDAALKGIEKKIEHIHNDIKRKIDSINPEKIIVLGEKDKNGELLAKRATEQYSAQIHLDENLKELTDIDIKNIIEQ</sequence>